<keyword evidence="3" id="KW-1185">Reference proteome</keyword>
<organism evidence="2 3">
    <name type="scientific">Myotis myotis</name>
    <name type="common">Greater mouse-eared bat</name>
    <name type="synonym">Vespertilio myotis</name>
    <dbReference type="NCBI Taxonomy" id="51298"/>
    <lineage>
        <taxon>Eukaryota</taxon>
        <taxon>Metazoa</taxon>
        <taxon>Chordata</taxon>
        <taxon>Craniata</taxon>
        <taxon>Vertebrata</taxon>
        <taxon>Euteleostomi</taxon>
        <taxon>Mammalia</taxon>
        <taxon>Eutheria</taxon>
        <taxon>Laurasiatheria</taxon>
        <taxon>Chiroptera</taxon>
        <taxon>Yangochiroptera</taxon>
        <taxon>Vespertilionidae</taxon>
        <taxon>Myotis</taxon>
    </lineage>
</organism>
<dbReference type="Proteomes" id="UP000527355">
    <property type="component" value="Unassembled WGS sequence"/>
</dbReference>
<gene>
    <name evidence="2" type="ORF">mMyoMyo1_011712</name>
</gene>
<feature type="region of interest" description="Disordered" evidence="1">
    <location>
        <begin position="152"/>
        <end position="221"/>
    </location>
</feature>
<dbReference type="EMBL" id="JABWUV010000006">
    <property type="protein sequence ID" value="KAF6349156.1"/>
    <property type="molecule type" value="Genomic_DNA"/>
</dbReference>
<sequence length="240" mass="26065">MPVFVFYVYDTVWEAAVSLFLSPESIREGQLGSRELPGRTRVSGQSPACAARGAALGPRAGRAWGSEIPLLEISFQNKRLSDLFTKFSRSPRGAGGTGPLRRGSAWLWCQLIGRPWTPVPLSSCCLFQIKLPKCLPSAELLALHHPASSRFPEHLRTPFPGANTQGGESGCRSRPESPLGRPGWETSSRCPGQPAFPQEGVPQPWAADPAAHTSAPRGPPRCEPSLGRAILHLHLWDSYL</sequence>
<evidence type="ECO:0000313" key="2">
    <source>
        <dbReference type="EMBL" id="KAF6349156.1"/>
    </source>
</evidence>
<proteinExistence type="predicted"/>
<reference evidence="2 3" key="1">
    <citation type="journal article" date="2020" name="Nature">
        <title>Six reference-quality genomes reveal evolution of bat adaptations.</title>
        <authorList>
            <person name="Jebb D."/>
            <person name="Huang Z."/>
            <person name="Pippel M."/>
            <person name="Hughes G.M."/>
            <person name="Lavrichenko K."/>
            <person name="Devanna P."/>
            <person name="Winkler S."/>
            <person name="Jermiin L.S."/>
            <person name="Skirmuntt E.C."/>
            <person name="Katzourakis A."/>
            <person name="Burkitt-Gray L."/>
            <person name="Ray D.A."/>
            <person name="Sullivan K.A.M."/>
            <person name="Roscito J.G."/>
            <person name="Kirilenko B.M."/>
            <person name="Davalos L.M."/>
            <person name="Corthals A.P."/>
            <person name="Power M.L."/>
            <person name="Jones G."/>
            <person name="Ransome R.D."/>
            <person name="Dechmann D.K.N."/>
            <person name="Locatelli A.G."/>
            <person name="Puechmaille S.J."/>
            <person name="Fedrigo O."/>
            <person name="Jarvis E.D."/>
            <person name="Hiller M."/>
            <person name="Vernes S.C."/>
            <person name="Myers E.W."/>
            <person name="Teeling E.C."/>
        </authorList>
    </citation>
    <scope>NUCLEOTIDE SEQUENCE [LARGE SCALE GENOMIC DNA]</scope>
    <source>
        <strain evidence="2">MMyoMyo1</strain>
        <tissue evidence="2">Flight muscle</tissue>
    </source>
</reference>
<dbReference type="AlphaFoldDB" id="A0A7J7XIH1"/>
<evidence type="ECO:0000313" key="3">
    <source>
        <dbReference type="Proteomes" id="UP000527355"/>
    </source>
</evidence>
<evidence type="ECO:0000256" key="1">
    <source>
        <dbReference type="SAM" id="MobiDB-lite"/>
    </source>
</evidence>
<comment type="caution">
    <text evidence="2">The sequence shown here is derived from an EMBL/GenBank/DDBJ whole genome shotgun (WGS) entry which is preliminary data.</text>
</comment>
<protein>
    <submittedName>
        <fullName evidence="2">Uncharacterized protein</fullName>
    </submittedName>
</protein>
<name>A0A7J7XIH1_MYOMY</name>
<accession>A0A7J7XIH1</accession>